<feature type="transmembrane region" description="Helical" evidence="1">
    <location>
        <begin position="114"/>
        <end position="133"/>
    </location>
</feature>
<evidence type="ECO:0000313" key="2">
    <source>
        <dbReference type="EMBL" id="GGA80480.1"/>
    </source>
</evidence>
<feature type="transmembrane region" description="Helical" evidence="1">
    <location>
        <begin position="59"/>
        <end position="77"/>
    </location>
</feature>
<evidence type="ECO:0000256" key="1">
    <source>
        <dbReference type="SAM" id="Phobius"/>
    </source>
</evidence>
<keyword evidence="1" id="KW-1133">Transmembrane helix</keyword>
<dbReference type="Pfam" id="PF13787">
    <property type="entry name" value="HXXEE"/>
    <property type="match status" value="1"/>
</dbReference>
<reference evidence="2" key="2">
    <citation type="submission" date="2020-09" db="EMBL/GenBank/DDBJ databases">
        <authorList>
            <person name="Sun Q."/>
            <person name="Zhou Y."/>
        </authorList>
    </citation>
    <scope>NUCLEOTIDE SEQUENCE</scope>
    <source>
        <strain evidence="2">CGMCC 1.12408</strain>
    </source>
</reference>
<evidence type="ECO:0008006" key="4">
    <source>
        <dbReference type="Google" id="ProtNLM"/>
    </source>
</evidence>
<feature type="transmembrane region" description="Helical" evidence="1">
    <location>
        <begin position="139"/>
        <end position="159"/>
    </location>
</feature>
<comment type="caution">
    <text evidence="2">The sequence shown here is derived from an EMBL/GenBank/DDBJ whole genome shotgun (WGS) entry which is preliminary data.</text>
</comment>
<keyword evidence="3" id="KW-1185">Reference proteome</keyword>
<feature type="transmembrane region" description="Helical" evidence="1">
    <location>
        <begin position="6"/>
        <end position="25"/>
    </location>
</feature>
<dbReference type="AlphaFoldDB" id="A0A916S4B8"/>
<name>A0A916S4B8_9BACI</name>
<evidence type="ECO:0000313" key="3">
    <source>
        <dbReference type="Proteomes" id="UP000613512"/>
    </source>
</evidence>
<feature type="transmembrane region" description="Helical" evidence="1">
    <location>
        <begin position="83"/>
        <end position="102"/>
    </location>
</feature>
<proteinExistence type="predicted"/>
<gene>
    <name evidence="2" type="ORF">GCM10008025_24860</name>
</gene>
<accession>A0A916S4B8</accession>
<dbReference type="EMBL" id="BMEY01000012">
    <property type="protein sequence ID" value="GGA80480.1"/>
    <property type="molecule type" value="Genomic_DNA"/>
</dbReference>
<dbReference type="RefSeq" id="WP_188384986.1">
    <property type="nucleotide sequence ID" value="NZ_BMEY01000012.1"/>
</dbReference>
<reference evidence="2" key="1">
    <citation type="journal article" date="2014" name="Int. J. Syst. Evol. Microbiol.">
        <title>Complete genome sequence of Corynebacterium casei LMG S-19264T (=DSM 44701T), isolated from a smear-ripened cheese.</title>
        <authorList>
            <consortium name="US DOE Joint Genome Institute (JGI-PGF)"/>
            <person name="Walter F."/>
            <person name="Albersmeier A."/>
            <person name="Kalinowski J."/>
            <person name="Ruckert C."/>
        </authorList>
    </citation>
    <scope>NUCLEOTIDE SEQUENCE</scope>
    <source>
        <strain evidence="2">CGMCC 1.12408</strain>
    </source>
</reference>
<protein>
    <recommendedName>
        <fullName evidence="4">HXXEE domain-containing protein</fullName>
    </recommendedName>
</protein>
<organism evidence="2 3">
    <name type="scientific">Ornithinibacillus halotolerans</name>
    <dbReference type="NCBI Taxonomy" id="1274357"/>
    <lineage>
        <taxon>Bacteria</taxon>
        <taxon>Bacillati</taxon>
        <taxon>Bacillota</taxon>
        <taxon>Bacilli</taxon>
        <taxon>Bacillales</taxon>
        <taxon>Bacillaceae</taxon>
        <taxon>Ornithinibacillus</taxon>
    </lineage>
</organism>
<keyword evidence="1" id="KW-0812">Transmembrane</keyword>
<dbReference type="InterPro" id="IPR025671">
    <property type="entry name" value="HXXEE"/>
</dbReference>
<sequence length="168" mass="19341">MDIQIWVLAFIMIFMLHNLEEIITVERWMKKTYPQIRSKIPSFAQSEIEKNKDITSAQFAVVVLALSVLASAFLLVAVLTEQYYLFLGIALVFAVNIFSHPLQSLFLRCYTPGVVTSIVLVIPFYSLFFYQFYNTDLFSMSNIIGAIIVIIIFIPVFLISHKLGKMWK</sequence>
<keyword evidence="1" id="KW-0472">Membrane</keyword>
<dbReference type="Proteomes" id="UP000613512">
    <property type="component" value="Unassembled WGS sequence"/>
</dbReference>